<protein>
    <submittedName>
        <fullName evidence="2">Uncharacterized protein</fullName>
    </submittedName>
</protein>
<evidence type="ECO:0000313" key="2">
    <source>
        <dbReference type="EMBL" id="SUI44259.1"/>
    </source>
</evidence>
<accession>A0A379YEV3</accession>
<sequence length="225" mass="24191">MDHRHQQQHGADQHHQPLHGVVQHAGAEAAEGGVQRDADAEDQQAGVVRNAGGGLQQACAADELHRHGAEERHQQAEAGQPHQQAALVAAIQHVIESNGVVAPRQDGEFLAQHAERQPHRRQLDHRQQHPAQAIFVGGARPADKRTGADVGGGQGHRQHKAAHRAVAEEIFAEEVSVLAAPIGVHRQAEHQQQVGDQRQDHFSLHRGPPAKCRGTPCAPSASTGR</sequence>
<organism evidence="2 3">
    <name type="scientific">Serratia marcescens</name>
    <dbReference type="NCBI Taxonomy" id="615"/>
    <lineage>
        <taxon>Bacteria</taxon>
        <taxon>Pseudomonadati</taxon>
        <taxon>Pseudomonadota</taxon>
        <taxon>Gammaproteobacteria</taxon>
        <taxon>Enterobacterales</taxon>
        <taxon>Yersiniaceae</taxon>
        <taxon>Serratia</taxon>
    </lineage>
</organism>
<name>A0A379YEV3_SERMA</name>
<reference evidence="2 3" key="1">
    <citation type="submission" date="2018-06" db="EMBL/GenBank/DDBJ databases">
        <authorList>
            <consortium name="Pathogen Informatics"/>
            <person name="Doyle S."/>
        </authorList>
    </citation>
    <scope>NUCLEOTIDE SEQUENCE [LARGE SCALE GENOMIC DNA]</scope>
    <source>
        <strain evidence="2 3">NCTC10211</strain>
    </source>
</reference>
<gene>
    <name evidence="2" type="ORF">NCTC10211_01662</name>
</gene>
<dbReference type="AlphaFoldDB" id="A0A379YEV3"/>
<evidence type="ECO:0000313" key="3">
    <source>
        <dbReference type="Proteomes" id="UP000254765"/>
    </source>
</evidence>
<evidence type="ECO:0000256" key="1">
    <source>
        <dbReference type="SAM" id="MobiDB-lite"/>
    </source>
</evidence>
<dbReference type="Proteomes" id="UP000254765">
    <property type="component" value="Unassembled WGS sequence"/>
</dbReference>
<proteinExistence type="predicted"/>
<dbReference type="EMBL" id="UGYK01000002">
    <property type="protein sequence ID" value="SUI44259.1"/>
    <property type="molecule type" value="Genomic_DNA"/>
</dbReference>
<feature type="region of interest" description="Disordered" evidence="1">
    <location>
        <begin position="187"/>
        <end position="225"/>
    </location>
</feature>